<comment type="subcellular location">
    <subcellularLocation>
        <location evidence="1">Membrane</location>
        <topology evidence="1">Multi-pass membrane protein</topology>
    </subcellularLocation>
</comment>
<evidence type="ECO:0000256" key="5">
    <source>
        <dbReference type="SAM" id="Phobius"/>
    </source>
</evidence>
<feature type="transmembrane region" description="Helical" evidence="5">
    <location>
        <begin position="220"/>
        <end position="238"/>
    </location>
</feature>
<keyword evidence="4 5" id="KW-0472">Membrane</keyword>
<feature type="transmembrane region" description="Helical" evidence="5">
    <location>
        <begin position="266"/>
        <end position="283"/>
    </location>
</feature>
<sequence>MTLSPFLKKVFANTSWLLSDKVIAMAANLLVSLALARSLGPAGFGELSYLLALIAMVMPLAALGLNAIVTRELVNQPDGESRVIATATGFRLFGALAGTLVCLILAVTGLGLGDFKAAEQAQYALALLAFANLFNALAVLEFWFQAHLQAKFVVRMRLFITIAFAIFKLLAVWLHADLVSVIAIFALETICLGLGYVIIYRMRAGGINLQDFDFSYGVKLLKQSFWLVLSGIAAVIYLKVDQLMLQHLATTADVGTYAVAARLSEVWYFFADAIVISLFPAIIKLGKQANTKLYWHRLQQVSDGLFFVAVAIAVSVSLLAKPVIVLLFGADYLPSVQILQIHIWAGIFVFMRALVSKWLLAEDLLPFSLVSHGFGAIINVAANWVLIPIWGAQGAAIATLISYFIASYLAFWLSPKTRPIAKVMSRSILLPFTLGHRYWPKTALTKRS</sequence>
<evidence type="ECO:0000256" key="1">
    <source>
        <dbReference type="ARBA" id="ARBA00004141"/>
    </source>
</evidence>
<dbReference type="EMBL" id="BPEY01000113">
    <property type="protein sequence ID" value="GIU51354.1"/>
    <property type="molecule type" value="Genomic_DNA"/>
</dbReference>
<feature type="transmembrane region" description="Helical" evidence="5">
    <location>
        <begin position="123"/>
        <end position="144"/>
    </location>
</feature>
<keyword evidence="7" id="KW-1185">Reference proteome</keyword>
<feature type="transmembrane region" description="Helical" evidence="5">
    <location>
        <begin position="156"/>
        <end position="174"/>
    </location>
</feature>
<dbReference type="InterPro" id="IPR002797">
    <property type="entry name" value="Polysacc_synth"/>
</dbReference>
<organism evidence="6 7">
    <name type="scientific">Shewanella sairae</name>
    <dbReference type="NCBI Taxonomy" id="190310"/>
    <lineage>
        <taxon>Bacteria</taxon>
        <taxon>Pseudomonadati</taxon>
        <taxon>Pseudomonadota</taxon>
        <taxon>Gammaproteobacteria</taxon>
        <taxon>Alteromonadales</taxon>
        <taxon>Shewanellaceae</taxon>
        <taxon>Shewanella</taxon>
    </lineage>
</organism>
<evidence type="ECO:0000256" key="3">
    <source>
        <dbReference type="ARBA" id="ARBA00022989"/>
    </source>
</evidence>
<dbReference type="Pfam" id="PF01943">
    <property type="entry name" value="Polysacc_synt"/>
    <property type="match status" value="1"/>
</dbReference>
<gene>
    <name evidence="6" type="ORF">TUM4438_40670</name>
</gene>
<evidence type="ECO:0000313" key="7">
    <source>
        <dbReference type="Proteomes" id="UP000887104"/>
    </source>
</evidence>
<keyword evidence="3 5" id="KW-1133">Transmembrane helix</keyword>
<feature type="transmembrane region" description="Helical" evidence="5">
    <location>
        <begin position="367"/>
        <end position="387"/>
    </location>
</feature>
<feature type="transmembrane region" description="Helical" evidence="5">
    <location>
        <begin position="48"/>
        <end position="69"/>
    </location>
</feature>
<evidence type="ECO:0000256" key="2">
    <source>
        <dbReference type="ARBA" id="ARBA00022692"/>
    </source>
</evidence>
<proteinExistence type="predicted"/>
<feature type="transmembrane region" description="Helical" evidence="5">
    <location>
        <begin position="180"/>
        <end position="199"/>
    </location>
</feature>
<dbReference type="CDD" id="cd13128">
    <property type="entry name" value="MATE_Wzx_like"/>
    <property type="match status" value="1"/>
</dbReference>
<comment type="caution">
    <text evidence="6">The sequence shown here is derived from an EMBL/GenBank/DDBJ whole genome shotgun (WGS) entry which is preliminary data.</text>
</comment>
<dbReference type="PANTHER" id="PTHR43424">
    <property type="entry name" value="LOCUS PUTATIVE PROTEIN 1-RELATED"/>
    <property type="match status" value="1"/>
</dbReference>
<feature type="transmembrane region" description="Helical" evidence="5">
    <location>
        <begin position="393"/>
        <end position="414"/>
    </location>
</feature>
<dbReference type="PANTHER" id="PTHR43424:SF1">
    <property type="entry name" value="LOCUS PUTATIVE PROTEIN 1-RELATED"/>
    <property type="match status" value="1"/>
</dbReference>
<accession>A0ABQ4PRR4</accession>
<keyword evidence="2 5" id="KW-0812">Transmembrane</keyword>
<evidence type="ECO:0000256" key="4">
    <source>
        <dbReference type="ARBA" id="ARBA00023136"/>
    </source>
</evidence>
<feature type="transmembrane region" description="Helical" evidence="5">
    <location>
        <begin position="90"/>
        <end position="111"/>
    </location>
</feature>
<feature type="transmembrane region" description="Helical" evidence="5">
    <location>
        <begin position="304"/>
        <end position="330"/>
    </location>
</feature>
<reference evidence="6" key="1">
    <citation type="submission" date="2021-05" db="EMBL/GenBank/DDBJ databases">
        <title>Molecular characterization for Shewanella algae harboring chromosomal blaOXA-55-like strains isolated from clinical and environment sample.</title>
        <authorList>
            <person name="Ohama Y."/>
            <person name="Aoki K."/>
            <person name="Harada S."/>
            <person name="Moriya K."/>
            <person name="Ishii Y."/>
            <person name="Tateda K."/>
        </authorList>
    </citation>
    <scope>NUCLEOTIDE SEQUENCE</scope>
    <source>
        <strain evidence="6">JCM 11563</strain>
    </source>
</reference>
<protein>
    <submittedName>
        <fullName evidence="6">O-unit flippase</fullName>
    </submittedName>
</protein>
<dbReference type="InterPro" id="IPR052556">
    <property type="entry name" value="PolySynth_Transporter"/>
</dbReference>
<name>A0ABQ4PRR4_9GAMM</name>
<dbReference type="RefSeq" id="WP_248957745.1">
    <property type="nucleotide sequence ID" value="NZ_JAKILT010000083.1"/>
</dbReference>
<dbReference type="Proteomes" id="UP000887104">
    <property type="component" value="Unassembled WGS sequence"/>
</dbReference>
<feature type="transmembrane region" description="Helical" evidence="5">
    <location>
        <begin position="336"/>
        <end position="355"/>
    </location>
</feature>
<evidence type="ECO:0000313" key="6">
    <source>
        <dbReference type="EMBL" id="GIU51354.1"/>
    </source>
</evidence>